<evidence type="ECO:0000256" key="1">
    <source>
        <dbReference type="SAM" id="SignalP"/>
    </source>
</evidence>
<reference evidence="2" key="1">
    <citation type="submission" date="2021-06" db="EMBL/GenBank/DDBJ databases">
        <authorList>
            <person name="Kallberg Y."/>
            <person name="Tangrot J."/>
            <person name="Rosling A."/>
        </authorList>
    </citation>
    <scope>NUCLEOTIDE SEQUENCE</scope>
    <source>
        <strain evidence="2">BR232B</strain>
    </source>
</reference>
<sequence>YYLSSSRSWFLFALCFPWLEIDQEVDHEIDQKEIDQGEIDQERRE</sequence>
<feature type="signal peptide" evidence="1">
    <location>
        <begin position="1"/>
        <end position="21"/>
    </location>
</feature>
<accession>A0A9N9EHJ3</accession>
<evidence type="ECO:0000313" key="3">
    <source>
        <dbReference type="Proteomes" id="UP000789739"/>
    </source>
</evidence>
<protein>
    <submittedName>
        <fullName evidence="2">7512_t:CDS:1</fullName>
    </submittedName>
</protein>
<dbReference type="EMBL" id="CAJVPI010005125">
    <property type="protein sequence ID" value="CAG8672036.1"/>
    <property type="molecule type" value="Genomic_DNA"/>
</dbReference>
<comment type="caution">
    <text evidence="2">The sequence shown here is derived from an EMBL/GenBank/DDBJ whole genome shotgun (WGS) entry which is preliminary data.</text>
</comment>
<dbReference type="AlphaFoldDB" id="A0A9N9EHJ3"/>
<feature type="chain" id="PRO_5040318266" evidence="1">
    <location>
        <begin position="22"/>
        <end position="45"/>
    </location>
</feature>
<keyword evidence="3" id="KW-1185">Reference proteome</keyword>
<organism evidence="2 3">
    <name type="scientific">Paraglomus brasilianum</name>
    <dbReference type="NCBI Taxonomy" id="144538"/>
    <lineage>
        <taxon>Eukaryota</taxon>
        <taxon>Fungi</taxon>
        <taxon>Fungi incertae sedis</taxon>
        <taxon>Mucoromycota</taxon>
        <taxon>Glomeromycotina</taxon>
        <taxon>Glomeromycetes</taxon>
        <taxon>Paraglomerales</taxon>
        <taxon>Paraglomeraceae</taxon>
        <taxon>Paraglomus</taxon>
    </lineage>
</organism>
<dbReference type="Proteomes" id="UP000789739">
    <property type="component" value="Unassembled WGS sequence"/>
</dbReference>
<evidence type="ECO:0000313" key="2">
    <source>
        <dbReference type="EMBL" id="CAG8672036.1"/>
    </source>
</evidence>
<feature type="non-terminal residue" evidence="2">
    <location>
        <position position="1"/>
    </location>
</feature>
<proteinExistence type="predicted"/>
<keyword evidence="1" id="KW-0732">Signal</keyword>
<gene>
    <name evidence="2" type="ORF">PBRASI_LOCUS11356</name>
</gene>
<name>A0A9N9EHJ3_9GLOM</name>